<organism evidence="2 3">
    <name type="scientific">Sclerotinia nivalis</name>
    <dbReference type="NCBI Taxonomy" id="352851"/>
    <lineage>
        <taxon>Eukaryota</taxon>
        <taxon>Fungi</taxon>
        <taxon>Dikarya</taxon>
        <taxon>Ascomycota</taxon>
        <taxon>Pezizomycotina</taxon>
        <taxon>Leotiomycetes</taxon>
        <taxon>Helotiales</taxon>
        <taxon>Sclerotiniaceae</taxon>
        <taxon>Sclerotinia</taxon>
    </lineage>
</organism>
<feature type="region of interest" description="Disordered" evidence="1">
    <location>
        <begin position="199"/>
        <end position="257"/>
    </location>
</feature>
<evidence type="ECO:0000256" key="1">
    <source>
        <dbReference type="SAM" id="MobiDB-lite"/>
    </source>
</evidence>
<proteinExistence type="predicted"/>
<comment type="caution">
    <text evidence="2">The sequence shown here is derived from an EMBL/GenBank/DDBJ whole genome shotgun (WGS) entry which is preliminary data.</text>
</comment>
<protein>
    <submittedName>
        <fullName evidence="2">Uncharacterized protein</fullName>
    </submittedName>
</protein>
<reference evidence="2" key="1">
    <citation type="submission" date="2022-11" db="EMBL/GenBank/DDBJ databases">
        <title>Genome Resource of Sclerotinia nivalis Strain SnTB1, a Plant Pathogen Isolated from American Ginseng.</title>
        <authorList>
            <person name="Fan S."/>
        </authorList>
    </citation>
    <scope>NUCLEOTIDE SEQUENCE</scope>
    <source>
        <strain evidence="2">SnTB1</strain>
    </source>
</reference>
<evidence type="ECO:0000313" key="3">
    <source>
        <dbReference type="Proteomes" id="UP001152300"/>
    </source>
</evidence>
<feature type="region of interest" description="Disordered" evidence="1">
    <location>
        <begin position="133"/>
        <end position="180"/>
    </location>
</feature>
<dbReference type="Proteomes" id="UP001152300">
    <property type="component" value="Unassembled WGS sequence"/>
</dbReference>
<dbReference type="EMBL" id="JAPEIS010000001">
    <property type="protein sequence ID" value="KAJ8071717.1"/>
    <property type="molecule type" value="Genomic_DNA"/>
</dbReference>
<dbReference type="AlphaFoldDB" id="A0A9X0DRI1"/>
<sequence>MNEVCPLPQKIVLKWRLEDIDECNKAIDEGFVKITAFRRTHTWSKVEIHKYSRYRVYDFIESSLGRPLIPRAAWHSPISNDDQVNFYRWEFSEKYPYFLHVSFSSWPLACYFKLNEALDAGYLTIVPIGENEASGSRMSPKTGGSISTQVHHKKHKRRSDQDAIHHSHSMPKEINRTPTSTIVESSRNEVFYWNTDSSDLSSARLSSPEDTIQVSTSKNVQHGKIHSDVADAEIPSPAPATLSSRERGAQIPTSKTV</sequence>
<evidence type="ECO:0000313" key="2">
    <source>
        <dbReference type="EMBL" id="KAJ8071717.1"/>
    </source>
</evidence>
<feature type="compositionally biased region" description="Polar residues" evidence="1">
    <location>
        <begin position="133"/>
        <end position="149"/>
    </location>
</feature>
<name>A0A9X0DRI1_9HELO</name>
<gene>
    <name evidence="2" type="ORF">OCU04_002033</name>
</gene>
<feature type="compositionally biased region" description="Basic and acidic residues" evidence="1">
    <location>
        <begin position="159"/>
        <end position="175"/>
    </location>
</feature>
<accession>A0A9X0DRI1</accession>
<feature type="compositionally biased region" description="Polar residues" evidence="1">
    <location>
        <begin position="208"/>
        <end position="220"/>
    </location>
</feature>
<keyword evidence="3" id="KW-1185">Reference proteome</keyword>
<dbReference type="OrthoDB" id="3564711at2759"/>